<dbReference type="InterPro" id="IPR001189">
    <property type="entry name" value="Mn/Fe_SOD"/>
</dbReference>
<dbReference type="Pfam" id="PF00081">
    <property type="entry name" value="Sod_Fe_N"/>
    <property type="match status" value="1"/>
</dbReference>
<dbReference type="InterPro" id="IPR019831">
    <property type="entry name" value="Mn/Fe_SOD_N"/>
</dbReference>
<evidence type="ECO:0000256" key="1">
    <source>
        <dbReference type="ARBA" id="ARBA00008714"/>
    </source>
</evidence>
<dbReference type="Proteomes" id="UP001232584">
    <property type="component" value="Unassembled WGS sequence"/>
</dbReference>
<evidence type="ECO:0000313" key="10">
    <source>
        <dbReference type="Proteomes" id="UP001232584"/>
    </source>
</evidence>
<evidence type="ECO:0000256" key="6">
    <source>
        <dbReference type="SAM" id="SignalP"/>
    </source>
</evidence>
<protein>
    <recommendedName>
        <fullName evidence="2 5">Superoxide dismutase</fullName>
        <ecNumber evidence="2 5">1.15.1.1</ecNumber>
    </recommendedName>
</protein>
<comment type="caution">
    <text evidence="9">The sequence shown here is derived from an EMBL/GenBank/DDBJ whole genome shotgun (WGS) entry which is preliminary data.</text>
</comment>
<feature type="signal peptide" evidence="6">
    <location>
        <begin position="1"/>
        <end position="24"/>
    </location>
</feature>
<dbReference type="PROSITE" id="PS00088">
    <property type="entry name" value="SOD_MN"/>
    <property type="match status" value="1"/>
</dbReference>
<evidence type="ECO:0000313" key="9">
    <source>
        <dbReference type="EMBL" id="MDQ0557118.1"/>
    </source>
</evidence>
<sequence>MRKFKFLFSLITLSIILFSSISYADEPKNKEFTLMPLPYDYDALEPYIDKETMTLHHDKHHKAYVDNLNKALSKHPELFSKTLDELLSNLDSLPSDIRQSVINNGGGDYNHNFFWNIMAPNKGGNPNGELSKAIERDFGSFENFKKEFTNSALSRFGSGWAWLVSDDKGKLSIISTANQDTPISIGLKPVIAIDVWEHAYYLKYKNERNKYVDNWWNVVNWDQANKNYLSK</sequence>
<dbReference type="PRINTS" id="PR01703">
    <property type="entry name" value="MNSODISMTASE"/>
</dbReference>
<dbReference type="Gene3D" id="3.55.40.20">
    <property type="entry name" value="Iron/manganese superoxide dismutase, C-terminal domain"/>
    <property type="match status" value="1"/>
</dbReference>
<dbReference type="PIRSF" id="PIRSF000349">
    <property type="entry name" value="SODismutase"/>
    <property type="match status" value="1"/>
</dbReference>
<evidence type="ECO:0000259" key="7">
    <source>
        <dbReference type="Pfam" id="PF00081"/>
    </source>
</evidence>
<dbReference type="InterPro" id="IPR036324">
    <property type="entry name" value="Mn/Fe_SOD_N_sf"/>
</dbReference>
<dbReference type="Pfam" id="PF02777">
    <property type="entry name" value="Sod_Fe_C"/>
    <property type="match status" value="1"/>
</dbReference>
<comment type="catalytic activity">
    <reaction evidence="5">
        <text>2 superoxide + 2 H(+) = H2O2 + O2</text>
        <dbReference type="Rhea" id="RHEA:20696"/>
        <dbReference type="ChEBI" id="CHEBI:15378"/>
        <dbReference type="ChEBI" id="CHEBI:15379"/>
        <dbReference type="ChEBI" id="CHEBI:16240"/>
        <dbReference type="ChEBI" id="CHEBI:18421"/>
        <dbReference type="EC" id="1.15.1.1"/>
    </reaction>
</comment>
<dbReference type="EMBL" id="JAUSWG010000009">
    <property type="protein sequence ID" value="MDQ0557118.1"/>
    <property type="molecule type" value="Genomic_DNA"/>
</dbReference>
<feature type="domain" description="Manganese/iron superoxide dismutase C-terminal" evidence="8">
    <location>
        <begin position="126"/>
        <end position="227"/>
    </location>
</feature>
<keyword evidence="10" id="KW-1185">Reference proteome</keyword>
<evidence type="ECO:0000259" key="8">
    <source>
        <dbReference type="Pfam" id="PF02777"/>
    </source>
</evidence>
<evidence type="ECO:0000256" key="5">
    <source>
        <dbReference type="RuleBase" id="RU000414"/>
    </source>
</evidence>
<keyword evidence="3 5" id="KW-0479">Metal-binding</keyword>
<dbReference type="SUPFAM" id="SSF54719">
    <property type="entry name" value="Fe,Mn superoxide dismutase (SOD), C-terminal domain"/>
    <property type="match status" value="1"/>
</dbReference>
<reference evidence="9 10" key="1">
    <citation type="submission" date="2023-07" db="EMBL/GenBank/DDBJ databases">
        <title>Genomic Encyclopedia of Type Strains, Phase IV (KMG-IV): sequencing the most valuable type-strain genomes for metagenomic binning, comparative biology and taxonomic classification.</title>
        <authorList>
            <person name="Goeker M."/>
        </authorList>
    </citation>
    <scope>NUCLEOTIDE SEQUENCE [LARGE SCALE GENOMIC DNA]</scope>
    <source>
        <strain evidence="9 10">DSM 15049</strain>
    </source>
</reference>
<dbReference type="Gene3D" id="1.10.287.990">
    <property type="entry name" value="Fe,Mn superoxide dismutase (SOD) domain"/>
    <property type="match status" value="1"/>
</dbReference>
<keyword evidence="6" id="KW-0732">Signal</keyword>
<gene>
    <name evidence="9" type="ORF">QOZ92_002236</name>
</gene>
<dbReference type="InterPro" id="IPR019832">
    <property type="entry name" value="Mn/Fe_SOD_C"/>
</dbReference>
<name>A0ABU0N1R7_9FIRM</name>
<dbReference type="GO" id="GO:0004784">
    <property type="term" value="F:superoxide dismutase activity"/>
    <property type="evidence" value="ECO:0007669"/>
    <property type="project" value="UniProtKB-EC"/>
</dbReference>
<dbReference type="InterPro" id="IPR036314">
    <property type="entry name" value="SOD_C_sf"/>
</dbReference>
<accession>A0ABU0N1R7</accession>
<dbReference type="InterPro" id="IPR019833">
    <property type="entry name" value="Mn/Fe_SOD_BS"/>
</dbReference>
<dbReference type="SUPFAM" id="SSF46609">
    <property type="entry name" value="Fe,Mn superoxide dismutase (SOD), N-terminal domain"/>
    <property type="match status" value="1"/>
</dbReference>
<organism evidence="9 10">
    <name type="scientific">Paraclostridium ghonii</name>
    <dbReference type="NCBI Taxonomy" id="29358"/>
    <lineage>
        <taxon>Bacteria</taxon>
        <taxon>Bacillati</taxon>
        <taxon>Bacillota</taxon>
        <taxon>Clostridia</taxon>
        <taxon>Peptostreptococcales</taxon>
        <taxon>Peptostreptococcaceae</taxon>
        <taxon>Paraclostridium</taxon>
    </lineage>
</organism>
<dbReference type="EC" id="1.15.1.1" evidence="2 5"/>
<evidence type="ECO:0000256" key="4">
    <source>
        <dbReference type="ARBA" id="ARBA00023002"/>
    </source>
</evidence>
<comment type="function">
    <text evidence="5">Destroys radicals which are normally produced within the cells and which are toxic to biological systems.</text>
</comment>
<proteinExistence type="inferred from homology"/>
<dbReference type="PANTHER" id="PTHR43595">
    <property type="entry name" value="37S RIBOSOMAL PROTEIN S26, MITOCHONDRIAL"/>
    <property type="match status" value="1"/>
</dbReference>
<dbReference type="PANTHER" id="PTHR43595:SF2">
    <property type="entry name" value="SMALL RIBOSOMAL SUBUNIT PROTEIN MS42"/>
    <property type="match status" value="1"/>
</dbReference>
<evidence type="ECO:0000256" key="3">
    <source>
        <dbReference type="ARBA" id="ARBA00022723"/>
    </source>
</evidence>
<comment type="similarity">
    <text evidence="1 5">Belongs to the iron/manganese superoxide dismutase family.</text>
</comment>
<evidence type="ECO:0000256" key="2">
    <source>
        <dbReference type="ARBA" id="ARBA00012682"/>
    </source>
</evidence>
<feature type="chain" id="PRO_5045449550" description="Superoxide dismutase" evidence="6">
    <location>
        <begin position="25"/>
        <end position="231"/>
    </location>
</feature>
<feature type="domain" description="Manganese/iron superoxide dismutase N-terminal" evidence="7">
    <location>
        <begin position="31"/>
        <end position="119"/>
    </location>
</feature>
<keyword evidence="4 5" id="KW-0560">Oxidoreductase</keyword>